<evidence type="ECO:0000313" key="10">
    <source>
        <dbReference type="Proteomes" id="UP000230066"/>
    </source>
</evidence>
<evidence type="ECO:0000256" key="2">
    <source>
        <dbReference type="ARBA" id="ARBA00009916"/>
    </source>
</evidence>
<keyword evidence="7 8" id="KW-0472">Membrane</keyword>
<evidence type="ECO:0000256" key="1">
    <source>
        <dbReference type="ARBA" id="ARBA00004141"/>
    </source>
</evidence>
<keyword evidence="6 8" id="KW-1133">Transmembrane helix</keyword>
<evidence type="ECO:0000313" key="9">
    <source>
        <dbReference type="EMBL" id="THD22709.1"/>
    </source>
</evidence>
<comment type="subcellular location">
    <subcellularLocation>
        <location evidence="1">Membrane</location>
        <topology evidence="1">Multi-pass membrane protein</topology>
    </subcellularLocation>
</comment>
<dbReference type="GO" id="GO:0016020">
    <property type="term" value="C:membrane"/>
    <property type="evidence" value="ECO:0007669"/>
    <property type="project" value="UniProtKB-SubCell"/>
</dbReference>
<evidence type="ECO:0000256" key="8">
    <source>
        <dbReference type="SAM" id="Phobius"/>
    </source>
</evidence>
<evidence type="ECO:0000256" key="6">
    <source>
        <dbReference type="ARBA" id="ARBA00022989"/>
    </source>
</evidence>
<sequence>MLYFDKIPVYGVFIISTGLGCFTLLLVKFCLVPQLRRRILDANPNRSNWSSRMRHKITQRIRWRMSVTKLVEPKVPHPVSISQASEIAQYEPQPAENDMNRGKLTTLEMQVLQSRASRKQSSQDPGEAQNRVLHRTMVTDSIQSRHSSGSNTLCRESSEPVATDAHSDVQVAIRDSAARTSISIKDRPSEVAVFSFLQILSAVFGSFAHGGNDVSNAIGPLIGLWIVGVTQQIDSKMPTPIWILLYGGLGIAIGLWVWGRRVIQTLGEDLTIITPSSGVCIEVGAALTVLVASKIGLPISTTHCKVGSVVGVGRARSKDNVNWGIFRNILIAWLVTLPASGVISALVMYALIFVT</sequence>
<organism evidence="9 10">
    <name type="scientific">Fasciola hepatica</name>
    <name type="common">Liver fluke</name>
    <dbReference type="NCBI Taxonomy" id="6192"/>
    <lineage>
        <taxon>Eukaryota</taxon>
        <taxon>Metazoa</taxon>
        <taxon>Spiralia</taxon>
        <taxon>Lophotrochozoa</taxon>
        <taxon>Platyhelminthes</taxon>
        <taxon>Trematoda</taxon>
        <taxon>Digenea</taxon>
        <taxon>Plagiorchiida</taxon>
        <taxon>Echinostomata</taxon>
        <taxon>Echinostomatoidea</taxon>
        <taxon>Fasciolidae</taxon>
        <taxon>Fasciola</taxon>
    </lineage>
</organism>
<dbReference type="EMBL" id="JXXN02002583">
    <property type="protein sequence ID" value="THD22709.1"/>
    <property type="molecule type" value="Genomic_DNA"/>
</dbReference>
<evidence type="ECO:0000256" key="7">
    <source>
        <dbReference type="ARBA" id="ARBA00023136"/>
    </source>
</evidence>
<dbReference type="InterPro" id="IPR001204">
    <property type="entry name" value="Phos_transporter"/>
</dbReference>
<evidence type="ECO:0000256" key="3">
    <source>
        <dbReference type="ARBA" id="ARBA00022448"/>
    </source>
</evidence>
<dbReference type="GO" id="GO:0035435">
    <property type="term" value="P:phosphate ion transmembrane transport"/>
    <property type="evidence" value="ECO:0007669"/>
    <property type="project" value="TreeGrafter"/>
</dbReference>
<dbReference type="PANTHER" id="PTHR11101">
    <property type="entry name" value="PHOSPHATE TRANSPORTER"/>
    <property type="match status" value="1"/>
</dbReference>
<dbReference type="Pfam" id="PF01384">
    <property type="entry name" value="PHO4"/>
    <property type="match status" value="1"/>
</dbReference>
<gene>
    <name evidence="9" type="ORF">D915_006674</name>
</gene>
<protein>
    <submittedName>
        <fullName evidence="9">S20AB</fullName>
    </submittedName>
</protein>
<dbReference type="PANTHER" id="PTHR11101:SF80">
    <property type="entry name" value="PHOSPHATE TRANSPORTER"/>
    <property type="match status" value="1"/>
</dbReference>
<feature type="transmembrane region" description="Helical" evidence="8">
    <location>
        <begin position="242"/>
        <end position="259"/>
    </location>
</feature>
<dbReference type="PROSITE" id="PS51257">
    <property type="entry name" value="PROKAR_LIPOPROTEIN"/>
    <property type="match status" value="1"/>
</dbReference>
<keyword evidence="4" id="KW-0592">Phosphate transport</keyword>
<dbReference type="GO" id="GO:0005315">
    <property type="term" value="F:phosphate transmembrane transporter activity"/>
    <property type="evidence" value="ECO:0007669"/>
    <property type="project" value="InterPro"/>
</dbReference>
<dbReference type="AlphaFoldDB" id="A0A4E0R3A6"/>
<reference evidence="9" key="1">
    <citation type="submission" date="2019-03" db="EMBL/GenBank/DDBJ databases">
        <title>Improved annotation for the trematode Fasciola hepatica.</title>
        <authorList>
            <person name="Choi Y.-J."/>
            <person name="Martin J."/>
            <person name="Mitreva M."/>
        </authorList>
    </citation>
    <scope>NUCLEOTIDE SEQUENCE [LARGE SCALE GENOMIC DNA]</scope>
</reference>
<feature type="transmembrane region" description="Helical" evidence="8">
    <location>
        <begin position="12"/>
        <end position="31"/>
    </location>
</feature>
<comment type="caution">
    <text evidence="9">The sequence shown here is derived from an EMBL/GenBank/DDBJ whole genome shotgun (WGS) entry which is preliminary data.</text>
</comment>
<comment type="similarity">
    <text evidence="2">Belongs to the inorganic phosphate transporter (PiT) (TC 2.A.20) family.</text>
</comment>
<feature type="transmembrane region" description="Helical" evidence="8">
    <location>
        <begin position="330"/>
        <end position="354"/>
    </location>
</feature>
<keyword evidence="3" id="KW-0813">Transport</keyword>
<dbReference type="Proteomes" id="UP000230066">
    <property type="component" value="Unassembled WGS sequence"/>
</dbReference>
<name>A0A4E0R3A6_FASHE</name>
<proteinExistence type="inferred from homology"/>
<evidence type="ECO:0000256" key="4">
    <source>
        <dbReference type="ARBA" id="ARBA00022592"/>
    </source>
</evidence>
<keyword evidence="10" id="KW-1185">Reference proteome</keyword>
<accession>A0A4E0R3A6</accession>
<keyword evidence="5 8" id="KW-0812">Transmembrane</keyword>
<evidence type="ECO:0000256" key="5">
    <source>
        <dbReference type="ARBA" id="ARBA00022692"/>
    </source>
</evidence>